<evidence type="ECO:0008006" key="9">
    <source>
        <dbReference type="Google" id="ProtNLM"/>
    </source>
</evidence>
<dbReference type="InterPro" id="IPR050827">
    <property type="entry name" value="CRP1_MDG1_kinase"/>
</dbReference>
<dbReference type="Gene3D" id="2.60.40.10">
    <property type="entry name" value="Immunoglobulins"/>
    <property type="match status" value="1"/>
</dbReference>
<organism evidence="7 8">
    <name type="scientific">Caenorhabditis nigoni</name>
    <dbReference type="NCBI Taxonomy" id="1611254"/>
    <lineage>
        <taxon>Eukaryota</taxon>
        <taxon>Metazoa</taxon>
        <taxon>Ecdysozoa</taxon>
        <taxon>Nematoda</taxon>
        <taxon>Chromadorea</taxon>
        <taxon>Rhabditida</taxon>
        <taxon>Rhabditina</taxon>
        <taxon>Rhabditomorpha</taxon>
        <taxon>Rhabditoidea</taxon>
        <taxon>Rhabditidae</taxon>
        <taxon>Peloderinae</taxon>
        <taxon>Caenorhabditis</taxon>
    </lineage>
</organism>
<feature type="compositionally biased region" description="Polar residues" evidence="4">
    <location>
        <begin position="165"/>
        <end position="179"/>
    </location>
</feature>
<dbReference type="Pfam" id="PF16561">
    <property type="entry name" value="AMPK1_CBM"/>
    <property type="match status" value="1"/>
</dbReference>
<dbReference type="PANTHER" id="PTHR10343">
    <property type="entry name" value="5'-AMP-ACTIVATED PROTEIN KINASE , BETA SUBUNIT"/>
    <property type="match status" value="1"/>
</dbReference>
<dbReference type="PANTHER" id="PTHR10343:SF91">
    <property type="entry name" value="AMPK1_CBM DOMAIN-CONTAINING PROTEIN"/>
    <property type="match status" value="1"/>
</dbReference>
<dbReference type="CDD" id="cd19609">
    <property type="entry name" value="NTD_TDP-43"/>
    <property type="match status" value="1"/>
</dbReference>
<comment type="function">
    <text evidence="2">Non-catalytic subunit of AMP-activated protein kinase (AMPK), an energy sensor protein kinase that plays a key role in regulating cellular energy metabolism. In response to reduction of intracellular ATP levels, AMPK activates energy-producing pathways and inhibits energy-consuming processes: inhibits protein, carbohydrate and lipid biosynthesis, as well as cell growth and proliferation. AMPK acts via direct phosphorylation of metabolic enzymes, and by longer-term effects via phosphorylation of transcription regulators. Also acts as a regulator of cellular polarity by remodeling the actin cytoskeleton; probably by indirectly activating myosin. Beta non-catalytic subunit acts as a scaffold on which the AMPK complex assembles, via its C-terminus that bridges alpha (PRKAA1 or PRKAA2) and gamma subunits (PRKAG1, PRKAG2 or PRKAG3).</text>
</comment>
<dbReference type="InterPro" id="IPR041105">
    <property type="entry name" value="TDP-43_N"/>
</dbReference>
<evidence type="ECO:0000256" key="4">
    <source>
        <dbReference type="SAM" id="MobiDB-lite"/>
    </source>
</evidence>
<dbReference type="GO" id="GO:0005737">
    <property type="term" value="C:cytoplasm"/>
    <property type="evidence" value="ECO:0007669"/>
    <property type="project" value="TreeGrafter"/>
</dbReference>
<comment type="caution">
    <text evidence="7">The sequence shown here is derived from an EMBL/GenBank/DDBJ whole genome shotgun (WGS) entry which is preliminary data.</text>
</comment>
<feature type="region of interest" description="Disordered" evidence="4">
    <location>
        <begin position="145"/>
        <end position="196"/>
    </location>
</feature>
<dbReference type="GO" id="GO:0031588">
    <property type="term" value="C:nucleotide-activated protein kinase complex"/>
    <property type="evidence" value="ECO:0007669"/>
    <property type="project" value="TreeGrafter"/>
</dbReference>
<proteinExistence type="inferred from homology"/>
<sequence length="596" mass="67084">MADVLTKIPDTNWVRLEIEPVQVSHDGDETLNFATVQSVVPGAHGLYYRDDGERKALLFLLESPSLTGQQTHFSISRFDNNTGKVYPPPQGWDSVPIFIHLAHGSRHSHGTHFADYSKANESFEKNIAAVQKLFAAAGLGGRRSEKVYSTASKTRARSTSKKNQPRNQFDAQPENVNISEESEGRDSEKEKNDRQVEKLKNKYEEVKIRAKEFKSDLAAAQLKIKTLEKKLESVKESGYFEEDGDKFVHIDSDCYKSPDHDEEVNNLHNVIEELRDKLGLIETKNKDLSSKYAESQEYLKNAQDKVGYLEKQLNSETHDETKTTAYRSLEIKLGLAQAALRSAEIEKQNLQEANWITSERASKIEQENGYLKGITEQLKARADSSHVEKLLKDSEKRVWEINEEKSKLEWRLGELSQWWNDAKWKVGELESSVAFQRTLLDTANSKIQSLNDQSQSTQMTIPTDGFTISQGHKGNWNLANGSAQQFTGAIPSIPLVSALPFAGANPFIFGGANEGRNVTLTIANTDQEVYLTGSFINWKCTLKCEKLANGKKGVTVNLTRGRHEFRFMINGEWSTSTDYQQVPNGLGGQNNVIFVE</sequence>
<evidence type="ECO:0000313" key="7">
    <source>
        <dbReference type="EMBL" id="PIC19029.1"/>
    </source>
</evidence>
<evidence type="ECO:0000259" key="5">
    <source>
        <dbReference type="Pfam" id="PF16561"/>
    </source>
</evidence>
<dbReference type="EMBL" id="PDUG01000006">
    <property type="protein sequence ID" value="PIC19029.1"/>
    <property type="molecule type" value="Genomic_DNA"/>
</dbReference>
<dbReference type="InterPro" id="IPR014756">
    <property type="entry name" value="Ig_E-set"/>
</dbReference>
<evidence type="ECO:0000313" key="8">
    <source>
        <dbReference type="Proteomes" id="UP000230233"/>
    </source>
</evidence>
<keyword evidence="3" id="KW-0175">Coiled coil</keyword>
<gene>
    <name evidence="7" type="primary">Cni-F46H5.7</name>
    <name evidence="7" type="synonym">Cnig_chr_X.g24713</name>
    <name evidence="7" type="ORF">B9Z55_024713</name>
</gene>
<protein>
    <recommendedName>
        <fullName evidence="9">AMP-activated protein kinase glycogen-binding domain-containing protein</fullName>
    </recommendedName>
</protein>
<dbReference type="SUPFAM" id="SSF81296">
    <property type="entry name" value="E set domains"/>
    <property type="match status" value="1"/>
</dbReference>
<comment type="similarity">
    <text evidence="1">Belongs to the 5'-AMP-activated protein kinase beta subunit family.</text>
</comment>
<dbReference type="Proteomes" id="UP000230233">
    <property type="component" value="Chromosome X"/>
</dbReference>
<keyword evidence="8" id="KW-1185">Reference proteome</keyword>
<reference evidence="8" key="1">
    <citation type="submission" date="2017-10" db="EMBL/GenBank/DDBJ databases">
        <title>Rapid genome shrinkage in a self-fertile nematode reveals novel sperm competition proteins.</title>
        <authorList>
            <person name="Yin D."/>
            <person name="Schwarz E.M."/>
            <person name="Thomas C.G."/>
            <person name="Felde R.L."/>
            <person name="Korf I.F."/>
            <person name="Cutter A.D."/>
            <person name="Schartner C.M."/>
            <person name="Ralston E.J."/>
            <person name="Meyer B.J."/>
            <person name="Haag E.S."/>
        </authorList>
    </citation>
    <scope>NUCLEOTIDE SEQUENCE [LARGE SCALE GENOMIC DNA]</scope>
    <source>
        <strain evidence="8">JU1422</strain>
    </source>
</reference>
<dbReference type="CDD" id="cd02859">
    <property type="entry name" value="E_set_AMPKbeta_like_N"/>
    <property type="match status" value="1"/>
</dbReference>
<dbReference type="Pfam" id="PF18694">
    <property type="entry name" value="TDP-43_N"/>
    <property type="match status" value="1"/>
</dbReference>
<feature type="domain" description="TAR DNA-binding protein 43 N-terminal" evidence="6">
    <location>
        <begin position="19"/>
        <end position="59"/>
    </location>
</feature>
<evidence type="ECO:0000256" key="1">
    <source>
        <dbReference type="ARBA" id="ARBA00010926"/>
    </source>
</evidence>
<evidence type="ECO:0000256" key="3">
    <source>
        <dbReference type="SAM" id="Coils"/>
    </source>
</evidence>
<evidence type="ECO:0000259" key="6">
    <source>
        <dbReference type="Pfam" id="PF18694"/>
    </source>
</evidence>
<dbReference type="GO" id="GO:0019901">
    <property type="term" value="F:protein kinase binding"/>
    <property type="evidence" value="ECO:0007669"/>
    <property type="project" value="TreeGrafter"/>
</dbReference>
<dbReference type="GO" id="GO:0007165">
    <property type="term" value="P:signal transduction"/>
    <property type="evidence" value="ECO:0007669"/>
    <property type="project" value="TreeGrafter"/>
</dbReference>
<dbReference type="OrthoDB" id="5917859at2759"/>
<dbReference type="STRING" id="1611254.A0A2G5SVV1"/>
<dbReference type="AlphaFoldDB" id="A0A2G5SVV1"/>
<evidence type="ECO:0000256" key="2">
    <source>
        <dbReference type="ARBA" id="ARBA00025180"/>
    </source>
</evidence>
<feature type="compositionally biased region" description="Basic and acidic residues" evidence="4">
    <location>
        <begin position="182"/>
        <end position="196"/>
    </location>
</feature>
<accession>A0A2G5SVV1</accession>
<dbReference type="InterPro" id="IPR032640">
    <property type="entry name" value="AMPK1_CBM"/>
</dbReference>
<feature type="coiled-coil region" evidence="3">
    <location>
        <begin position="264"/>
        <end position="353"/>
    </location>
</feature>
<name>A0A2G5SVV1_9PELO</name>
<feature type="domain" description="AMP-activated protein kinase glycogen-binding" evidence="5">
    <location>
        <begin position="525"/>
        <end position="595"/>
    </location>
</feature>
<feature type="compositionally biased region" description="Basic residues" evidence="4">
    <location>
        <begin position="154"/>
        <end position="164"/>
    </location>
</feature>
<dbReference type="InterPro" id="IPR013783">
    <property type="entry name" value="Ig-like_fold"/>
</dbReference>
<dbReference type="GO" id="GO:0005634">
    <property type="term" value="C:nucleus"/>
    <property type="evidence" value="ECO:0007669"/>
    <property type="project" value="TreeGrafter"/>
</dbReference>